<organism evidence="7 8">
    <name type="scientific">Catenulispora yoronensis</name>
    <dbReference type="NCBI Taxonomy" id="450799"/>
    <lineage>
        <taxon>Bacteria</taxon>
        <taxon>Bacillati</taxon>
        <taxon>Actinomycetota</taxon>
        <taxon>Actinomycetes</taxon>
        <taxon>Catenulisporales</taxon>
        <taxon>Catenulisporaceae</taxon>
        <taxon>Catenulispora</taxon>
    </lineage>
</organism>
<name>A0ABN2TUB5_9ACTN</name>
<keyword evidence="8" id="KW-1185">Reference proteome</keyword>
<feature type="transmembrane region" description="Helical" evidence="5">
    <location>
        <begin position="107"/>
        <end position="132"/>
    </location>
</feature>
<keyword evidence="2 5" id="KW-0812">Transmembrane</keyword>
<accession>A0ABN2TUB5</accession>
<feature type="transmembrane region" description="Helical" evidence="5">
    <location>
        <begin position="308"/>
        <end position="328"/>
    </location>
</feature>
<protein>
    <submittedName>
        <fullName evidence="7">MFS transporter</fullName>
    </submittedName>
</protein>
<sequence length="528" mass="55577">MSEAAPVNGRSKSLVLAAMIFAVAMTFIDQTIVSIAVPQIQANLGLSATGVQWAVNAYLLALASLFAFGGRLADTLGHRRMVTWGVIIFAGASALCGATPKGSLAEAWLIAFRALQGLGGAIMFPAALAIVVQTYDVRERGKALATFFGIAGALTAVGPIMGGFLTQWTWRAIFWVNLPIAAVAILLIALSKPETDYRPARMDYRGLALITAGIVLGVFGFQQAPLWGWSNPAIGICIVAGLALLVVFYRVETRTESPLIDMAIFKNRTFFTQNLVLGIAMLTFVPLFVFSSEYAQISLGKEAKDAGIFLLFFFIGFAVATQIGGRLLDKVGAKLPVTLGCALSAVGFALWASKVTTLDFGQQQWFIVVAGAGMGLMLSPASTDAVNQAGRFSYGEATGITQTIRNYSASLGLAVLGTTLVQRMQTNVANQMVSELHVPRDAADKAAASLAQMQSDNSGGSTTDLSKIPHFYRLAWAQSTETVFYIMAGIMAAAAVVALIGLKSGLHHQAAVAEAADADAAPGSEATA</sequence>
<evidence type="ECO:0000256" key="1">
    <source>
        <dbReference type="ARBA" id="ARBA00004651"/>
    </source>
</evidence>
<dbReference type="Pfam" id="PF07690">
    <property type="entry name" value="MFS_1"/>
    <property type="match status" value="1"/>
</dbReference>
<dbReference type="Gene3D" id="1.20.1250.20">
    <property type="entry name" value="MFS general substrate transporter like domains"/>
    <property type="match status" value="1"/>
</dbReference>
<evidence type="ECO:0000256" key="5">
    <source>
        <dbReference type="SAM" id="Phobius"/>
    </source>
</evidence>
<evidence type="ECO:0000256" key="2">
    <source>
        <dbReference type="ARBA" id="ARBA00022692"/>
    </source>
</evidence>
<dbReference type="CDD" id="cd17321">
    <property type="entry name" value="MFS_MMR_MDR_like"/>
    <property type="match status" value="1"/>
</dbReference>
<evidence type="ECO:0000313" key="7">
    <source>
        <dbReference type="EMBL" id="GAA2021902.1"/>
    </source>
</evidence>
<dbReference type="InterPro" id="IPR020846">
    <property type="entry name" value="MFS_dom"/>
</dbReference>
<dbReference type="EMBL" id="BAAAQN010000008">
    <property type="protein sequence ID" value="GAA2021902.1"/>
    <property type="molecule type" value="Genomic_DNA"/>
</dbReference>
<feature type="transmembrane region" description="Helical" evidence="5">
    <location>
        <begin position="14"/>
        <end position="38"/>
    </location>
</feature>
<dbReference type="InterPro" id="IPR011701">
    <property type="entry name" value="MFS"/>
</dbReference>
<feature type="transmembrane region" description="Helical" evidence="5">
    <location>
        <begin position="227"/>
        <end position="249"/>
    </location>
</feature>
<dbReference type="PANTHER" id="PTHR42718">
    <property type="entry name" value="MAJOR FACILITATOR SUPERFAMILY MULTIDRUG TRANSPORTER MFSC"/>
    <property type="match status" value="1"/>
</dbReference>
<feature type="transmembrane region" description="Helical" evidence="5">
    <location>
        <begin position="335"/>
        <end position="353"/>
    </location>
</feature>
<reference evidence="7 8" key="1">
    <citation type="journal article" date="2019" name="Int. J. Syst. Evol. Microbiol.">
        <title>The Global Catalogue of Microorganisms (GCM) 10K type strain sequencing project: providing services to taxonomists for standard genome sequencing and annotation.</title>
        <authorList>
            <consortium name="The Broad Institute Genomics Platform"/>
            <consortium name="The Broad Institute Genome Sequencing Center for Infectious Disease"/>
            <person name="Wu L."/>
            <person name="Ma J."/>
        </authorList>
    </citation>
    <scope>NUCLEOTIDE SEQUENCE [LARGE SCALE GENOMIC DNA]</scope>
    <source>
        <strain evidence="7 8">JCM 16014</strain>
    </source>
</reference>
<feature type="transmembrane region" description="Helical" evidence="5">
    <location>
        <begin position="172"/>
        <end position="190"/>
    </location>
</feature>
<feature type="transmembrane region" description="Helical" evidence="5">
    <location>
        <begin position="81"/>
        <end position="101"/>
    </location>
</feature>
<dbReference type="PANTHER" id="PTHR42718:SF49">
    <property type="entry name" value="EXPORT PROTEIN"/>
    <property type="match status" value="1"/>
</dbReference>
<dbReference type="Gene3D" id="1.20.1720.10">
    <property type="entry name" value="Multidrug resistance protein D"/>
    <property type="match status" value="1"/>
</dbReference>
<evidence type="ECO:0000313" key="8">
    <source>
        <dbReference type="Proteomes" id="UP001500751"/>
    </source>
</evidence>
<gene>
    <name evidence="7" type="ORF">GCM10009839_18840</name>
</gene>
<dbReference type="SUPFAM" id="SSF103473">
    <property type="entry name" value="MFS general substrate transporter"/>
    <property type="match status" value="2"/>
</dbReference>
<feature type="transmembrane region" description="Helical" evidence="5">
    <location>
        <begin position="50"/>
        <end position="69"/>
    </location>
</feature>
<keyword evidence="3 5" id="KW-1133">Transmembrane helix</keyword>
<dbReference type="RefSeq" id="WP_344665131.1">
    <property type="nucleotide sequence ID" value="NZ_BAAAQN010000008.1"/>
</dbReference>
<evidence type="ECO:0000256" key="3">
    <source>
        <dbReference type="ARBA" id="ARBA00022989"/>
    </source>
</evidence>
<feature type="transmembrane region" description="Helical" evidence="5">
    <location>
        <begin position="270"/>
        <end position="288"/>
    </location>
</feature>
<feature type="transmembrane region" description="Helical" evidence="5">
    <location>
        <begin position="202"/>
        <end position="221"/>
    </location>
</feature>
<dbReference type="InterPro" id="IPR036259">
    <property type="entry name" value="MFS_trans_sf"/>
</dbReference>
<evidence type="ECO:0000256" key="4">
    <source>
        <dbReference type="ARBA" id="ARBA00023136"/>
    </source>
</evidence>
<dbReference type="Proteomes" id="UP001500751">
    <property type="component" value="Unassembled WGS sequence"/>
</dbReference>
<feature type="domain" description="Major facilitator superfamily (MFS) profile" evidence="6">
    <location>
        <begin position="15"/>
        <end position="506"/>
    </location>
</feature>
<comment type="caution">
    <text evidence="7">The sequence shown here is derived from an EMBL/GenBank/DDBJ whole genome shotgun (WGS) entry which is preliminary data.</text>
</comment>
<dbReference type="PROSITE" id="PS50850">
    <property type="entry name" value="MFS"/>
    <property type="match status" value="1"/>
</dbReference>
<keyword evidence="4 5" id="KW-0472">Membrane</keyword>
<feature type="transmembrane region" description="Helical" evidence="5">
    <location>
        <begin position="483"/>
        <end position="502"/>
    </location>
</feature>
<evidence type="ECO:0000259" key="6">
    <source>
        <dbReference type="PROSITE" id="PS50850"/>
    </source>
</evidence>
<proteinExistence type="predicted"/>
<feature type="transmembrane region" description="Helical" evidence="5">
    <location>
        <begin position="365"/>
        <end position="383"/>
    </location>
</feature>
<comment type="subcellular location">
    <subcellularLocation>
        <location evidence="1">Cell membrane</location>
        <topology evidence="1">Multi-pass membrane protein</topology>
    </subcellularLocation>
</comment>
<feature type="transmembrane region" description="Helical" evidence="5">
    <location>
        <begin position="144"/>
        <end position="166"/>
    </location>
</feature>